<accession>A0AAV7E587</accession>
<evidence type="ECO:0000256" key="1">
    <source>
        <dbReference type="SAM" id="MobiDB-lite"/>
    </source>
</evidence>
<reference evidence="2 3" key="1">
    <citation type="submission" date="2021-07" db="EMBL/GenBank/DDBJ databases">
        <title>The Aristolochia fimbriata genome: insights into angiosperm evolution, floral development and chemical biosynthesis.</title>
        <authorList>
            <person name="Jiao Y."/>
        </authorList>
    </citation>
    <scope>NUCLEOTIDE SEQUENCE [LARGE SCALE GENOMIC DNA]</scope>
    <source>
        <strain evidence="2">IBCAS-2021</strain>
        <tissue evidence="2">Leaf</tissue>
    </source>
</reference>
<gene>
    <name evidence="2" type="ORF">H6P81_014704</name>
</gene>
<dbReference type="AlphaFoldDB" id="A0AAV7E587"/>
<comment type="caution">
    <text evidence="2">The sequence shown here is derived from an EMBL/GenBank/DDBJ whole genome shotgun (WGS) entry which is preliminary data.</text>
</comment>
<name>A0AAV7E587_ARIFI</name>
<dbReference type="Proteomes" id="UP000825729">
    <property type="component" value="Unassembled WGS sequence"/>
</dbReference>
<dbReference type="InterPro" id="IPR038971">
    <property type="entry name" value="SMR11/SMR16"/>
</dbReference>
<keyword evidence="3" id="KW-1185">Reference proteome</keyword>
<dbReference type="PANTHER" id="PTHR36310">
    <property type="entry name" value="CYCLIN-DEPENDENT PROTEIN KINASE INHIBITOR SMR11"/>
    <property type="match status" value="1"/>
</dbReference>
<evidence type="ECO:0000313" key="2">
    <source>
        <dbReference type="EMBL" id="KAG9443364.1"/>
    </source>
</evidence>
<feature type="region of interest" description="Disordered" evidence="1">
    <location>
        <begin position="55"/>
        <end position="94"/>
    </location>
</feature>
<dbReference type="EMBL" id="JAINDJ010000006">
    <property type="protein sequence ID" value="KAG9443364.1"/>
    <property type="molecule type" value="Genomic_DNA"/>
</dbReference>
<evidence type="ECO:0000313" key="3">
    <source>
        <dbReference type="Proteomes" id="UP000825729"/>
    </source>
</evidence>
<organism evidence="2 3">
    <name type="scientific">Aristolochia fimbriata</name>
    <name type="common">White veined hardy Dutchman's pipe vine</name>
    <dbReference type="NCBI Taxonomy" id="158543"/>
    <lineage>
        <taxon>Eukaryota</taxon>
        <taxon>Viridiplantae</taxon>
        <taxon>Streptophyta</taxon>
        <taxon>Embryophyta</taxon>
        <taxon>Tracheophyta</taxon>
        <taxon>Spermatophyta</taxon>
        <taxon>Magnoliopsida</taxon>
        <taxon>Magnoliidae</taxon>
        <taxon>Piperales</taxon>
        <taxon>Aristolochiaceae</taxon>
        <taxon>Aristolochia</taxon>
    </lineage>
</organism>
<proteinExistence type="predicted"/>
<feature type="compositionally biased region" description="Low complexity" evidence="1">
    <location>
        <begin position="70"/>
        <end position="83"/>
    </location>
</feature>
<dbReference type="PANTHER" id="PTHR36310:SF1">
    <property type="entry name" value="CYCLIN-DEPENDENT PROTEIN KINASE INHIBITOR SMR11"/>
    <property type="match status" value="1"/>
</dbReference>
<protein>
    <submittedName>
        <fullName evidence="2">Uncharacterized protein</fullName>
    </submittedName>
</protein>
<sequence>MHSSPDFRVQDMDVEIRMEKLESAIPCSTFMEVSGVTEVEDGKHCSVFDCNNIGPRTPPDRGNEIAAVGSDSPLTSTSASLTPSREKVSDSGSTPDICTPVSHIFNPFAPGPEELALAPRKRPLGESRSLVARKLNFESNAKSLEGLIDEEAEESFLEAMYESIMDVVASVQVDEVLSKNLPLESDLIGQVEAPKQVHRLASGGAETLQFETPKHLPRLTGVAETCPGAPMKPVGRSKALTDRSLCRKLEF</sequence>